<feature type="domain" description="Transcription regulator PadR C-terminal" evidence="2">
    <location>
        <begin position="91"/>
        <end position="173"/>
    </location>
</feature>
<dbReference type="Pfam" id="PF03551">
    <property type="entry name" value="PadR"/>
    <property type="match status" value="1"/>
</dbReference>
<organism evidence="3 4">
    <name type="scientific">Janthinobacterium fluminis</name>
    <dbReference type="NCBI Taxonomy" id="2987524"/>
    <lineage>
        <taxon>Bacteria</taxon>
        <taxon>Pseudomonadati</taxon>
        <taxon>Pseudomonadota</taxon>
        <taxon>Betaproteobacteria</taxon>
        <taxon>Burkholderiales</taxon>
        <taxon>Oxalobacteraceae</taxon>
        <taxon>Janthinobacterium</taxon>
    </lineage>
</organism>
<evidence type="ECO:0000259" key="2">
    <source>
        <dbReference type="Pfam" id="PF10400"/>
    </source>
</evidence>
<protein>
    <submittedName>
        <fullName evidence="3">PadR family transcriptional regulator</fullName>
    </submittedName>
</protein>
<reference evidence="3 4" key="1">
    <citation type="submission" date="2022-10" db="EMBL/GenBank/DDBJ databases">
        <title>Janthinobacterium sp. hw3 Genome sequencing.</title>
        <authorList>
            <person name="Park S."/>
        </authorList>
    </citation>
    <scope>NUCLEOTIDE SEQUENCE [LARGE SCALE GENOMIC DNA]</scope>
    <source>
        <strain evidence="4">hw3</strain>
    </source>
</reference>
<dbReference type="InterPro" id="IPR036388">
    <property type="entry name" value="WH-like_DNA-bd_sf"/>
</dbReference>
<dbReference type="Gene3D" id="6.10.140.190">
    <property type="match status" value="1"/>
</dbReference>
<dbReference type="RefSeq" id="WP_273669395.1">
    <property type="nucleotide sequence ID" value="NZ_JAQQXR010000001.1"/>
</dbReference>
<accession>A0ABT5JZ10</accession>
<dbReference type="PANTHER" id="PTHR43252">
    <property type="entry name" value="TRANSCRIPTIONAL REGULATOR YQJI"/>
    <property type="match status" value="1"/>
</dbReference>
<name>A0ABT5JZ10_9BURK</name>
<proteinExistence type="predicted"/>
<dbReference type="InterPro" id="IPR005149">
    <property type="entry name" value="Tscrpt_reg_PadR_N"/>
</dbReference>
<gene>
    <name evidence="3" type="ORF">OIK44_04080</name>
</gene>
<evidence type="ECO:0000313" key="4">
    <source>
        <dbReference type="Proteomes" id="UP001221208"/>
    </source>
</evidence>
<dbReference type="SUPFAM" id="SSF46785">
    <property type="entry name" value="Winged helix' DNA-binding domain"/>
    <property type="match status" value="1"/>
</dbReference>
<feature type="domain" description="Transcription regulator PadR N-terminal" evidence="1">
    <location>
        <begin position="9"/>
        <end position="79"/>
    </location>
</feature>
<dbReference type="PANTHER" id="PTHR43252:SF4">
    <property type="entry name" value="TRANSCRIPTIONAL REGULATORY PROTEIN"/>
    <property type="match status" value="1"/>
</dbReference>
<sequence>MSLPHALITALMERPCSGLELARRFDLSIGHFWHATHQQIYRELGRLEEQGWVASLPPETGRGRKKVYRALPAGREELTRWVGESRDPKPMRDELMLRLRAEVLVGPTAVMDEIQRHLEVHRARLALYREIEARDFPPGDASRERQIQHLVLDAGLMLEALWVEWSEKALKVLSSSAAKDADAE</sequence>
<keyword evidence="4" id="KW-1185">Reference proteome</keyword>
<evidence type="ECO:0000259" key="1">
    <source>
        <dbReference type="Pfam" id="PF03551"/>
    </source>
</evidence>
<dbReference type="Pfam" id="PF10400">
    <property type="entry name" value="Vir_act_alpha_C"/>
    <property type="match status" value="1"/>
</dbReference>
<comment type="caution">
    <text evidence="3">The sequence shown here is derived from an EMBL/GenBank/DDBJ whole genome shotgun (WGS) entry which is preliminary data.</text>
</comment>
<dbReference type="Proteomes" id="UP001221208">
    <property type="component" value="Unassembled WGS sequence"/>
</dbReference>
<dbReference type="InterPro" id="IPR036390">
    <property type="entry name" value="WH_DNA-bd_sf"/>
</dbReference>
<evidence type="ECO:0000313" key="3">
    <source>
        <dbReference type="EMBL" id="MDC8756762.1"/>
    </source>
</evidence>
<dbReference type="EMBL" id="JAQQXR010000001">
    <property type="protein sequence ID" value="MDC8756762.1"/>
    <property type="molecule type" value="Genomic_DNA"/>
</dbReference>
<dbReference type="InterPro" id="IPR018309">
    <property type="entry name" value="Tscrpt_reg_PadR_C"/>
</dbReference>
<dbReference type="Gene3D" id="1.10.10.10">
    <property type="entry name" value="Winged helix-like DNA-binding domain superfamily/Winged helix DNA-binding domain"/>
    <property type="match status" value="1"/>
</dbReference>